<evidence type="ECO:0000259" key="2">
    <source>
        <dbReference type="Pfam" id="PF14504"/>
    </source>
</evidence>
<evidence type="ECO:0000313" key="4">
    <source>
        <dbReference type="Proteomes" id="UP001196301"/>
    </source>
</evidence>
<gene>
    <name evidence="3" type="ORF">KQI20_08830</name>
</gene>
<accession>A0ABS6DZ85</accession>
<dbReference type="EMBL" id="JAHLOQ010000022">
    <property type="protein sequence ID" value="MBU5336541.1"/>
    <property type="molecule type" value="Genomic_DNA"/>
</dbReference>
<dbReference type="InterPro" id="IPR029410">
    <property type="entry name" value="CAP_assoc"/>
</dbReference>
<dbReference type="Proteomes" id="UP001196301">
    <property type="component" value="Unassembled WGS sequence"/>
</dbReference>
<sequence length="348" mass="39568">MKKFFTIVVILGLMIFMFRSPIRNITGGLIDFVQVKVFDKINIADNSYDEDSTIQNEDELDESVSNYSGTSSYDNYQTIKLGESEQNVIAKMGEPNKKEGSEYGFEWYVYNQDLNKFCMIGISNKKVVGLFSDTMNSAECSDIKLGDTENQVKKNHKTLDYRQIKNTRYILNENYYSIIKTDSSYITVFYDSFENNQVVGIQAISKQTEESMDGIYTTDSSVTTGFENVNRYLINVERSKRGLNTLSYDEDATLCARAHSKDMRDNDFFSHTNLKHQNPFDRMIAQGISYQGAAENIAAGQTSAIFAHYALMNSEGHRVNILGDYKYIGVGVVFGGSSSMYLTQNFYR</sequence>
<reference evidence="3 4" key="1">
    <citation type="submission" date="2021-06" db="EMBL/GenBank/DDBJ databases">
        <authorList>
            <person name="Sun Q."/>
            <person name="Li D."/>
        </authorList>
    </citation>
    <scope>NUCLEOTIDE SEQUENCE [LARGE SCALE GENOMIC DNA]</scope>
    <source>
        <strain evidence="3 4">N19</strain>
    </source>
</reference>
<keyword evidence="4" id="KW-1185">Reference proteome</keyword>
<dbReference type="PANTHER" id="PTHR31157">
    <property type="entry name" value="SCP DOMAIN-CONTAINING PROTEIN"/>
    <property type="match status" value="1"/>
</dbReference>
<protein>
    <submittedName>
        <fullName evidence="3">Peptidase</fullName>
    </submittedName>
</protein>
<name>A0ABS6DZ85_9FIRM</name>
<organism evidence="3 4">
    <name type="scientific">Intestinibacter bartlettii</name>
    <dbReference type="NCBI Taxonomy" id="261299"/>
    <lineage>
        <taxon>Bacteria</taxon>
        <taxon>Bacillati</taxon>
        <taxon>Bacillota</taxon>
        <taxon>Clostridia</taxon>
        <taxon>Peptostreptococcales</taxon>
        <taxon>Peptostreptococcaceae</taxon>
        <taxon>Intestinibacter</taxon>
    </lineage>
</organism>
<dbReference type="RefSeq" id="WP_216569819.1">
    <property type="nucleotide sequence ID" value="NZ_JAHLOQ010000022.1"/>
</dbReference>
<dbReference type="Pfam" id="PF00188">
    <property type="entry name" value="CAP"/>
    <property type="match status" value="1"/>
</dbReference>
<evidence type="ECO:0000313" key="3">
    <source>
        <dbReference type="EMBL" id="MBU5336541.1"/>
    </source>
</evidence>
<evidence type="ECO:0000259" key="1">
    <source>
        <dbReference type="Pfam" id="PF00188"/>
    </source>
</evidence>
<dbReference type="InterPro" id="IPR014044">
    <property type="entry name" value="CAP_dom"/>
</dbReference>
<proteinExistence type="predicted"/>
<dbReference type="Pfam" id="PF14504">
    <property type="entry name" value="CAP_assoc_N"/>
    <property type="match status" value="1"/>
</dbReference>
<comment type="caution">
    <text evidence="3">The sequence shown here is derived from an EMBL/GenBank/DDBJ whole genome shotgun (WGS) entry which is preliminary data.</text>
</comment>
<dbReference type="PANTHER" id="PTHR31157:SF1">
    <property type="entry name" value="SCP DOMAIN-CONTAINING PROTEIN"/>
    <property type="match status" value="1"/>
</dbReference>
<dbReference type="CDD" id="cd05379">
    <property type="entry name" value="CAP_bacterial"/>
    <property type="match status" value="1"/>
</dbReference>
<feature type="domain" description="SCP" evidence="1">
    <location>
        <begin position="233"/>
        <end position="346"/>
    </location>
</feature>
<feature type="domain" description="CAP-associated" evidence="2">
    <location>
        <begin position="81"/>
        <end position="212"/>
    </location>
</feature>